<sequence>MTERTLFIDAFDTSNVIYQISEASEHTQGLQETSQVDGVGILARVVGPFFLVDGTSRNGRFYTRELWRTAIERSQAKISSGTMLGTIGHTQALDDQALLEGRASHRISKLWIDEKNSIGMGEILVLNTPAGRVLNAYLRGGVQFPVSSRGYGGYTPYKRDNAPVIDEASFVLETFDFVQEPGVAQAIPSLVESLDDEAAKLHQSILELANTSIQTSVDEKNETPLKTNPVKDTVMSESASTIAALAKQKSHVEESLAKAYAEHATLRSKNDSLNEQAKTQAEHIELLEQTLAEVRQLNSSMMAQLEDYKKLGSVCEVQAALSKIGGQYSTARTRVGSLSEQLYANFSVNYEDSVVLSDSQDNTGTSRLSSLFESTQ</sequence>
<evidence type="ECO:0000313" key="3">
    <source>
        <dbReference type="Proteomes" id="UP000660708"/>
    </source>
</evidence>
<evidence type="ECO:0008006" key="4">
    <source>
        <dbReference type="Google" id="ProtNLM"/>
    </source>
</evidence>
<protein>
    <recommendedName>
        <fullName evidence="4">Phage protein</fullName>
    </recommendedName>
</protein>
<evidence type="ECO:0000256" key="1">
    <source>
        <dbReference type="SAM" id="Coils"/>
    </source>
</evidence>
<accession>A0A8I0T5C1</accession>
<organism evidence="2 3">
    <name type="scientific">Pseudoalteromonas peptidolytica F12-50-A1</name>
    <dbReference type="NCBI Taxonomy" id="1315280"/>
    <lineage>
        <taxon>Bacteria</taxon>
        <taxon>Pseudomonadati</taxon>
        <taxon>Pseudomonadota</taxon>
        <taxon>Gammaproteobacteria</taxon>
        <taxon>Alteromonadales</taxon>
        <taxon>Pseudoalteromonadaceae</taxon>
        <taxon>Pseudoalteromonas</taxon>
    </lineage>
</organism>
<feature type="coiled-coil region" evidence="1">
    <location>
        <begin position="256"/>
        <end position="304"/>
    </location>
</feature>
<dbReference type="InterPro" id="IPR005082">
    <property type="entry name" value="Peptidase_U9_T4_prohead"/>
</dbReference>
<dbReference type="EMBL" id="AQHF01000028">
    <property type="protein sequence ID" value="MBE0347910.1"/>
    <property type="molecule type" value="Genomic_DNA"/>
</dbReference>
<name>A0A8I0T5C1_9GAMM</name>
<proteinExistence type="predicted"/>
<dbReference type="AlphaFoldDB" id="A0A8I0T5C1"/>
<keyword evidence="1" id="KW-0175">Coiled coil</keyword>
<dbReference type="RefSeq" id="WP_167508209.1">
    <property type="nucleotide sequence ID" value="NZ_AQHF01000028.1"/>
</dbReference>
<evidence type="ECO:0000313" key="2">
    <source>
        <dbReference type="EMBL" id="MBE0347910.1"/>
    </source>
</evidence>
<reference evidence="2 3" key="1">
    <citation type="submission" date="2015-06" db="EMBL/GenBank/DDBJ databases">
        <title>Genome sequence of Pseudoalteromonas peptidolytica.</title>
        <authorList>
            <person name="Xie B.-B."/>
            <person name="Rong J.-C."/>
            <person name="Qin Q.-L."/>
            <person name="Zhang Y.-Z."/>
        </authorList>
    </citation>
    <scope>NUCLEOTIDE SEQUENCE [LARGE SCALE GENOMIC DNA]</scope>
    <source>
        <strain evidence="2 3">F12-50-A1</strain>
    </source>
</reference>
<keyword evidence="3" id="KW-1185">Reference proteome</keyword>
<gene>
    <name evidence="2" type="ORF">PPEP_a4290</name>
</gene>
<dbReference type="Proteomes" id="UP000660708">
    <property type="component" value="Unassembled WGS sequence"/>
</dbReference>
<dbReference type="Pfam" id="PF03420">
    <property type="entry name" value="Peptidase_S77"/>
    <property type="match status" value="1"/>
</dbReference>
<comment type="caution">
    <text evidence="2">The sequence shown here is derived from an EMBL/GenBank/DDBJ whole genome shotgun (WGS) entry which is preliminary data.</text>
</comment>